<dbReference type="EMBL" id="UOFK01000152">
    <property type="protein sequence ID" value="VAW78386.1"/>
    <property type="molecule type" value="Genomic_DNA"/>
</dbReference>
<dbReference type="InterPro" id="IPR036439">
    <property type="entry name" value="Dockerin_dom_sf"/>
</dbReference>
<gene>
    <name evidence="6" type="ORF">MNBD_GAMMA13-951</name>
</gene>
<dbReference type="Gene3D" id="2.60.40.10">
    <property type="entry name" value="Immunoglobulins"/>
    <property type="match status" value="1"/>
</dbReference>
<reference evidence="6" key="1">
    <citation type="submission" date="2018-06" db="EMBL/GenBank/DDBJ databases">
        <authorList>
            <person name="Zhirakovskaya E."/>
        </authorList>
    </citation>
    <scope>NUCLEOTIDE SEQUENCE</scope>
</reference>
<evidence type="ECO:0000256" key="2">
    <source>
        <dbReference type="ARBA" id="ARBA00022525"/>
    </source>
</evidence>
<dbReference type="GO" id="GO:0000272">
    <property type="term" value="P:polysaccharide catabolic process"/>
    <property type="evidence" value="ECO:0007669"/>
    <property type="project" value="InterPro"/>
</dbReference>
<evidence type="ECO:0000313" key="6">
    <source>
        <dbReference type="EMBL" id="VAW78386.1"/>
    </source>
</evidence>
<dbReference type="Gene3D" id="1.10.1330.10">
    <property type="entry name" value="Dockerin domain"/>
    <property type="match status" value="1"/>
</dbReference>
<dbReference type="Pfam" id="PF03534">
    <property type="entry name" value="SpvB"/>
    <property type="match status" value="1"/>
</dbReference>
<dbReference type="InterPro" id="IPR028994">
    <property type="entry name" value="Integrin_alpha_N"/>
</dbReference>
<dbReference type="CDD" id="cd14256">
    <property type="entry name" value="Dockerin_I"/>
    <property type="match status" value="1"/>
</dbReference>
<dbReference type="InterPro" id="IPR050708">
    <property type="entry name" value="T6SS_VgrG/RHS"/>
</dbReference>
<dbReference type="InterPro" id="IPR016134">
    <property type="entry name" value="Dockerin_dom"/>
</dbReference>
<organism evidence="6">
    <name type="scientific">hydrothermal vent metagenome</name>
    <dbReference type="NCBI Taxonomy" id="652676"/>
    <lineage>
        <taxon>unclassified sequences</taxon>
        <taxon>metagenomes</taxon>
        <taxon>ecological metagenomes</taxon>
    </lineage>
</organism>
<accession>A0A3B0ZCD5</accession>
<dbReference type="SUPFAM" id="SSF69318">
    <property type="entry name" value="Integrin alpha N-terminal domain"/>
    <property type="match status" value="1"/>
</dbReference>
<dbReference type="Pfam" id="PF05593">
    <property type="entry name" value="RHS_repeat"/>
    <property type="match status" value="1"/>
</dbReference>
<dbReference type="GO" id="GO:0005576">
    <property type="term" value="C:extracellular region"/>
    <property type="evidence" value="ECO:0007669"/>
    <property type="project" value="UniProtKB-SubCell"/>
</dbReference>
<protein>
    <recommendedName>
        <fullName evidence="5">Dockerin domain-containing protein</fullName>
    </recommendedName>
</protein>
<dbReference type="InterPro" id="IPR013783">
    <property type="entry name" value="Ig-like_fold"/>
</dbReference>
<dbReference type="InterPro" id="IPR031325">
    <property type="entry name" value="RHS_repeat"/>
</dbReference>
<dbReference type="InterPro" id="IPR006530">
    <property type="entry name" value="YD"/>
</dbReference>
<dbReference type="Pfam" id="PF13517">
    <property type="entry name" value="FG-GAP_3"/>
    <property type="match status" value="2"/>
</dbReference>
<keyword evidence="3" id="KW-0732">Signal</keyword>
<keyword evidence="2" id="KW-0964">Secreted</keyword>
<dbReference type="NCBIfam" id="TIGR01643">
    <property type="entry name" value="YD_repeat_2x"/>
    <property type="match status" value="1"/>
</dbReference>
<keyword evidence="4" id="KW-0843">Virulence</keyword>
<dbReference type="PANTHER" id="PTHR32305">
    <property type="match status" value="1"/>
</dbReference>
<sequence>MKHGMLGRGVLLCAIFTLASVIGTAIQAASIQAGDLAPLNQPDGVLNAGDVVVMERFVLGQLQPTQEQSLAADVAPLNQPDGQINAGDLVVLMRAVTGQVTLPSINLPSGGFAPPYLIPPNNQTRQLSLTVYGVASPQQSINLYVNGALAASLTADSLGNFQSTVSLQEGPNSFYAIGLIGSFKSEPSNLVSVFYDTALPQVDWQQVTVTDLGSGQLQLVAEPGTVAAGNTVTLISKSGGTQTVTANANGSFSATLAGSGTGEPVTITVDDGGAGHRSLVSANQAVGALSGTFLVNESGAATYTIPIEVPPGAAGMQPELSLNYNSQSGNGLLGIGWGLSGLSVISRCPKTYAQDAVYDGVSYDSNDRFCLDGQRLVNVSGSYGADGTVYRTEVESFSLITQNGVSCGGPCGFTVQTKSGQTMVYGNSDNSRRNVSTTAAALSWAVSSVTDIAGNSIQYTYYKNTAGDHRIQKITYATTGQVRQMEFVYENRPDIARGYLAGTLAVSDKRLSIIRTKVGLDVVKEHRLSYEAGAVSYASRVDAITECGFDSSGVELCIPATRFVWQEGASGFTDGASLQITNAGSLGTEDTWQGDFKGNGKAEVATKFGASSIGVYSFEINGGVADVSSQMYTVSSDWGLSQNTFASDFNGDGITDIASASGNSVYMKLAQVGGGFSSTTWSVTDGVWTDGYTWAADFNGDGLTDLASQNGWSVRMKLSTDQGFVSTSWSVMPVSQIWGPSDTTWVADFNGDGLADIASVQGVTAYMRLSTGTGFTLENWNISNNWEGVKYRWVKDFNGDGMADIATGRTSPLRVKLSNGSDFVEADWAIANIPAGYEIVQVVDYNSDGYPDLIFNDITTILNFELIAYGNGNGFGPLVNVGLSKSNLETGKSIFFGDVDGDGKLDKTAWNYGFLRMQPTSVLPESIISITPSVGSTISVIYKPLSDGYFSELCPGYPVRCGPVPMQVVSDHYVDDGVGGVAQFSYSFTGARVHLRGRGFLGFESRSIYDVQNAVTTTTDFAVNTSQTVVDSFPDRYPYAGMASSMKSTTIDVLFQVYDSMDVTEFNLKQTTAKSYFPYVRVKREVQREVDSRVLSTTTTTTDYDTSGNVMQVAAQTVGNGDTFTKTTTNLYDLLNLRLGRLTRSTVTNTTPDGVATRTSGFVYYPDGLLRKEIIEPDEPDTSPLKQVTEYEYDSFGNKTKMTVTALASDSPASGLQTRITTTKYDANGLFPLFTINALGHKESYLYDAHFGVKTRLVGPNDLPTYWEYDALGRLLREIRADGAVTTNDYAWCPSSVCPYGGTQAIGKSSGSARTVLYRDAQDREIRAETEGLQPGALIYQDTTYDQFGRIARKSRPYFAGDTPQWATFTYDQMDRIKTENRPDGGQVVYNYAPFTKTTTNYIVGGDVAQIAKTETFDAMGRLRQVVEELGVTTTFQYDPYDNLASVTDGVGNITTTQYDRRERKIRMNDPDMGQWDYRYNGFGELTFQQDNKLQQVAMAYDALGRMARRDEPEGTTTWTYDTAPHGTGKLARVNAPNGFTRTPGYDALGRVLTDVRVITGQAFQTAYTYDRFGRVTDTTYPSGFLSPATSTIHEDS</sequence>
<comment type="subcellular location">
    <subcellularLocation>
        <location evidence="1">Secreted</location>
    </subcellularLocation>
</comment>
<dbReference type="Gene3D" id="2.130.10.130">
    <property type="entry name" value="Integrin alpha, N-terminal"/>
    <property type="match status" value="1"/>
</dbReference>
<dbReference type="PANTHER" id="PTHR32305:SF15">
    <property type="entry name" value="PROTEIN RHSA-RELATED"/>
    <property type="match status" value="1"/>
</dbReference>
<feature type="domain" description="Dockerin" evidence="5">
    <location>
        <begin position="29"/>
        <end position="104"/>
    </location>
</feature>
<proteinExistence type="predicted"/>
<evidence type="ECO:0000256" key="1">
    <source>
        <dbReference type="ARBA" id="ARBA00004613"/>
    </source>
</evidence>
<dbReference type="InterPro" id="IPR013517">
    <property type="entry name" value="FG-GAP"/>
</dbReference>
<dbReference type="GO" id="GO:0005737">
    <property type="term" value="C:cytoplasm"/>
    <property type="evidence" value="ECO:0007669"/>
    <property type="project" value="InterPro"/>
</dbReference>
<name>A0A3B0ZCD5_9ZZZZ</name>
<dbReference type="Gene3D" id="2.180.10.10">
    <property type="entry name" value="RHS repeat-associated core"/>
    <property type="match status" value="2"/>
</dbReference>
<evidence type="ECO:0000256" key="3">
    <source>
        <dbReference type="ARBA" id="ARBA00022729"/>
    </source>
</evidence>
<evidence type="ECO:0000256" key="4">
    <source>
        <dbReference type="ARBA" id="ARBA00023026"/>
    </source>
</evidence>
<dbReference type="InterPro" id="IPR003284">
    <property type="entry name" value="Sal_SpvB"/>
</dbReference>
<evidence type="ECO:0000259" key="5">
    <source>
        <dbReference type="PROSITE" id="PS51766"/>
    </source>
</evidence>
<dbReference type="PROSITE" id="PS51766">
    <property type="entry name" value="DOCKERIN"/>
    <property type="match status" value="1"/>
</dbReference>